<evidence type="ECO:0000313" key="1">
    <source>
        <dbReference type="EMBL" id="CBH97121.1"/>
    </source>
</evidence>
<dbReference type="AlphaFoldDB" id="E6PQB7"/>
<gene>
    <name evidence="1" type="ORF">CARN2_2593</name>
</gene>
<sequence length="299" mass="32567">MCSIIFSAQIRQRYFMACPVKVMAGKRVRAYSLMGTPGRALSATSLCWTMSTPMPFGSSTTKWQSPQGSSRIAHVEPRAKRVGLEHDVNEAPNYKSAFYGRHVFGMPCGCVWSGISGDSGSPPRVYAKGIAQLFGCDSHNDILGLVTPGTALAVGQADAGNPESDVVRISGWTMEGASSVIYEAPDLRIKLATLSRFPGSCLTIDGSQTDPYGNKWQRVTISGRVEKRGVVADVRTVWRQASKLYAAKCSRCHGLHHPSQFTANQWPGILQTMAKNAGLQEEQKALIEKYLQTHARAIE</sequence>
<comment type="caution">
    <text evidence="1">The sequence shown here is derived from an EMBL/GenBank/DDBJ whole genome shotgun (WGS) entry which is preliminary data.</text>
</comment>
<dbReference type="InterPro" id="IPR018588">
    <property type="entry name" value="Dihaem_cytochrome-c"/>
</dbReference>
<dbReference type="InterPro" id="IPR036909">
    <property type="entry name" value="Cyt_c-like_dom_sf"/>
</dbReference>
<dbReference type="GO" id="GO:0009055">
    <property type="term" value="F:electron transfer activity"/>
    <property type="evidence" value="ECO:0007669"/>
    <property type="project" value="InterPro"/>
</dbReference>
<dbReference type="GO" id="GO:0020037">
    <property type="term" value="F:heme binding"/>
    <property type="evidence" value="ECO:0007669"/>
    <property type="project" value="InterPro"/>
</dbReference>
<name>E6PQB7_9ZZZZ</name>
<protein>
    <submittedName>
        <fullName evidence="1">Uncharacterized protein</fullName>
    </submittedName>
</protein>
<dbReference type="Pfam" id="PF09626">
    <property type="entry name" value="DHC"/>
    <property type="match status" value="1"/>
</dbReference>
<dbReference type="Gene3D" id="1.10.760.10">
    <property type="entry name" value="Cytochrome c-like domain"/>
    <property type="match status" value="1"/>
</dbReference>
<organism evidence="1">
    <name type="scientific">mine drainage metagenome</name>
    <dbReference type="NCBI Taxonomy" id="410659"/>
    <lineage>
        <taxon>unclassified sequences</taxon>
        <taxon>metagenomes</taxon>
        <taxon>ecological metagenomes</taxon>
    </lineage>
</organism>
<reference evidence="1" key="1">
    <citation type="submission" date="2009-10" db="EMBL/GenBank/DDBJ databases">
        <title>Diversity of trophic interactions inside an arsenic-rich microbial ecosystem.</title>
        <authorList>
            <person name="Bertin P.N."/>
            <person name="Heinrich-Salmeron A."/>
            <person name="Pelletier E."/>
            <person name="Goulhen-Chollet F."/>
            <person name="Arsene-Ploetze F."/>
            <person name="Gallien S."/>
            <person name="Calteau A."/>
            <person name="Vallenet D."/>
            <person name="Casiot C."/>
            <person name="Chane-Woon-Ming B."/>
            <person name="Giloteaux L."/>
            <person name="Barakat M."/>
            <person name="Bonnefoy V."/>
            <person name="Bruneel O."/>
            <person name="Chandler M."/>
            <person name="Cleiss J."/>
            <person name="Duran R."/>
            <person name="Elbaz-Poulichet F."/>
            <person name="Fonknechten N."/>
            <person name="Lauga B."/>
            <person name="Mornico D."/>
            <person name="Ortet P."/>
            <person name="Schaeffer C."/>
            <person name="Siguier P."/>
            <person name="Alexander Thil Smith A."/>
            <person name="Van Dorsselaer A."/>
            <person name="Weissenbach J."/>
            <person name="Medigue C."/>
            <person name="Le Paslier D."/>
        </authorList>
    </citation>
    <scope>NUCLEOTIDE SEQUENCE</scope>
</reference>
<dbReference type="EMBL" id="CABM01000042">
    <property type="protein sequence ID" value="CBH97121.1"/>
    <property type="molecule type" value="Genomic_DNA"/>
</dbReference>
<proteinExistence type="predicted"/>
<accession>E6PQB7</accession>